<dbReference type="PANTHER" id="PTHR33908">
    <property type="entry name" value="MANNOSYLTRANSFERASE YKCB-RELATED"/>
    <property type="match status" value="1"/>
</dbReference>
<evidence type="ECO:0000313" key="11">
    <source>
        <dbReference type="Proteomes" id="UP000178930"/>
    </source>
</evidence>
<accession>A0A1G1XX20</accession>
<gene>
    <name evidence="10" type="ORF">A2729_01675</name>
</gene>
<keyword evidence="2" id="KW-1003">Cell membrane</keyword>
<evidence type="ECO:0000256" key="4">
    <source>
        <dbReference type="ARBA" id="ARBA00022679"/>
    </source>
</evidence>
<dbReference type="PANTHER" id="PTHR33908:SF11">
    <property type="entry name" value="MEMBRANE PROTEIN"/>
    <property type="match status" value="1"/>
</dbReference>
<evidence type="ECO:0000256" key="6">
    <source>
        <dbReference type="ARBA" id="ARBA00022989"/>
    </source>
</evidence>
<evidence type="ECO:0000256" key="2">
    <source>
        <dbReference type="ARBA" id="ARBA00022475"/>
    </source>
</evidence>
<reference evidence="10 11" key="1">
    <citation type="journal article" date="2016" name="Nat. Commun.">
        <title>Thousands of microbial genomes shed light on interconnected biogeochemical processes in an aquifer system.</title>
        <authorList>
            <person name="Anantharaman K."/>
            <person name="Brown C.T."/>
            <person name="Hug L.A."/>
            <person name="Sharon I."/>
            <person name="Castelle C.J."/>
            <person name="Probst A.J."/>
            <person name="Thomas B.C."/>
            <person name="Singh A."/>
            <person name="Wilkins M.J."/>
            <person name="Karaoz U."/>
            <person name="Brodie E.L."/>
            <person name="Williams K.H."/>
            <person name="Hubbard S.S."/>
            <person name="Banfield J.F."/>
        </authorList>
    </citation>
    <scope>NUCLEOTIDE SEQUENCE [LARGE SCALE GENOMIC DNA]</scope>
</reference>
<feature type="transmembrane region" description="Helical" evidence="8">
    <location>
        <begin position="303"/>
        <end position="321"/>
    </location>
</feature>
<evidence type="ECO:0000256" key="5">
    <source>
        <dbReference type="ARBA" id="ARBA00022692"/>
    </source>
</evidence>
<feature type="domain" description="Glycosyltransferase RgtA/B/C/D-like" evidence="9">
    <location>
        <begin position="91"/>
        <end position="248"/>
    </location>
</feature>
<organism evidence="10 11">
    <name type="scientific">Candidatus Buchananbacteria bacterium RIFCSPHIGHO2_01_FULL_39_14</name>
    <dbReference type="NCBI Taxonomy" id="1797532"/>
    <lineage>
        <taxon>Bacteria</taxon>
        <taxon>Candidatus Buchananiibacteriota</taxon>
    </lineage>
</organism>
<dbReference type="GO" id="GO:0016763">
    <property type="term" value="F:pentosyltransferase activity"/>
    <property type="evidence" value="ECO:0007669"/>
    <property type="project" value="TreeGrafter"/>
</dbReference>
<feature type="transmembrane region" description="Helical" evidence="8">
    <location>
        <begin position="359"/>
        <end position="380"/>
    </location>
</feature>
<dbReference type="Proteomes" id="UP000178930">
    <property type="component" value="Unassembled WGS sequence"/>
</dbReference>
<keyword evidence="6 8" id="KW-1133">Transmembrane helix</keyword>
<dbReference type="Pfam" id="PF13231">
    <property type="entry name" value="PMT_2"/>
    <property type="match status" value="1"/>
</dbReference>
<comment type="caution">
    <text evidence="10">The sequence shown here is derived from an EMBL/GenBank/DDBJ whole genome shotgun (WGS) entry which is preliminary data.</text>
</comment>
<protein>
    <recommendedName>
        <fullName evidence="9">Glycosyltransferase RgtA/B/C/D-like domain-containing protein</fullName>
    </recommendedName>
</protein>
<dbReference type="GO" id="GO:0005886">
    <property type="term" value="C:plasma membrane"/>
    <property type="evidence" value="ECO:0007669"/>
    <property type="project" value="UniProtKB-SubCell"/>
</dbReference>
<feature type="transmembrane region" description="Helical" evidence="8">
    <location>
        <begin position="108"/>
        <end position="129"/>
    </location>
</feature>
<keyword evidence="5 8" id="KW-0812">Transmembrane</keyword>
<dbReference type="EMBL" id="MHIB01000015">
    <property type="protein sequence ID" value="OGY44521.1"/>
    <property type="molecule type" value="Genomic_DNA"/>
</dbReference>
<feature type="transmembrane region" description="Helical" evidence="8">
    <location>
        <begin position="6"/>
        <end position="21"/>
    </location>
</feature>
<feature type="transmembrane region" description="Helical" evidence="8">
    <location>
        <begin position="135"/>
        <end position="154"/>
    </location>
</feature>
<keyword evidence="4" id="KW-0808">Transferase</keyword>
<evidence type="ECO:0000313" key="10">
    <source>
        <dbReference type="EMBL" id="OGY44521.1"/>
    </source>
</evidence>
<dbReference type="AlphaFoldDB" id="A0A1G1XX20"/>
<dbReference type="STRING" id="1797532.A2729_01675"/>
<dbReference type="InterPro" id="IPR050297">
    <property type="entry name" value="LipidA_mod_glycosyltrf_83"/>
</dbReference>
<proteinExistence type="predicted"/>
<feature type="transmembrane region" description="Helical" evidence="8">
    <location>
        <begin position="230"/>
        <end position="250"/>
    </location>
</feature>
<comment type="subcellular location">
    <subcellularLocation>
        <location evidence="1">Cell membrane</location>
        <topology evidence="1">Multi-pass membrane protein</topology>
    </subcellularLocation>
</comment>
<evidence type="ECO:0000256" key="7">
    <source>
        <dbReference type="ARBA" id="ARBA00023136"/>
    </source>
</evidence>
<feature type="transmembrane region" description="Helical" evidence="8">
    <location>
        <begin position="327"/>
        <end position="347"/>
    </location>
</feature>
<name>A0A1G1XX20_9BACT</name>
<evidence type="ECO:0000256" key="3">
    <source>
        <dbReference type="ARBA" id="ARBA00022676"/>
    </source>
</evidence>
<keyword evidence="3" id="KW-0328">Glycosyltransferase</keyword>
<evidence type="ECO:0000256" key="8">
    <source>
        <dbReference type="SAM" id="Phobius"/>
    </source>
</evidence>
<feature type="transmembrane region" description="Helical" evidence="8">
    <location>
        <begin position="262"/>
        <end position="282"/>
    </location>
</feature>
<feature type="transmembrane region" description="Helical" evidence="8">
    <location>
        <begin position="191"/>
        <end position="218"/>
    </location>
</feature>
<evidence type="ECO:0000256" key="1">
    <source>
        <dbReference type="ARBA" id="ARBA00004651"/>
    </source>
</evidence>
<dbReference type="InterPro" id="IPR038731">
    <property type="entry name" value="RgtA/B/C-like"/>
</dbReference>
<feature type="transmembrane region" description="Helical" evidence="8">
    <location>
        <begin position="161"/>
        <end position="179"/>
    </location>
</feature>
<evidence type="ECO:0000259" key="9">
    <source>
        <dbReference type="Pfam" id="PF13231"/>
    </source>
</evidence>
<keyword evidence="7 8" id="KW-0472">Membrane</keyword>
<sequence>MKKGGWLILLLIIFFGFFLRIRNLSEPYLWQDEAESAIYAFQILDQGYPHSEFRGETLYENKLIFLADGGKYQYQSTNFFGSRYEKNKGWLPYYLMALSFKVLGASNFSARLPSVLISVLTIILVFFLTKEFFSIGLSLSAAFLYAINYAAIYYERQARYYSLEIFLVIINLYLFYLFLKTKKDKFLFLTSVGLILLFYTHIVIFLTLVAFLAGYYFCENRNFLIFKNKIFWLSAAVFLVLTIPWLYWVKFSQVSSYAFSRFRYNLLMLFFISLNLLILAAIKFLYQYLTKKKFKLNLQKEKFFYLIFFLVLSTVMISLILPGESLASRAFVICLPFLTIFLAYYFFQIFSSFFAFKNLVLFGLFFVWFIFLFSTWGLIFNQDYNFDWIKALVDYLKSENISADTLILSAYEQFPLMFYTKNPVQAIWPLSCEFLKNYPQRLIFVRKVSVPPEVTGGFFFGERASDKFFELFSCFTYNKNCLMIGKNGVIIYDCLAKGEEKN</sequence>
<dbReference type="GO" id="GO:0009103">
    <property type="term" value="P:lipopolysaccharide biosynthetic process"/>
    <property type="evidence" value="ECO:0007669"/>
    <property type="project" value="UniProtKB-ARBA"/>
</dbReference>